<keyword evidence="1" id="KW-1133">Transmembrane helix</keyword>
<keyword evidence="3" id="KW-1185">Reference proteome</keyword>
<proteinExistence type="predicted"/>
<dbReference type="Proteomes" id="UP000661077">
    <property type="component" value="Unassembled WGS sequence"/>
</dbReference>
<name>A0ABS1WV82_9GAMM</name>
<dbReference type="EMBL" id="JAEVLS010000002">
    <property type="protein sequence ID" value="MBM0104886.1"/>
    <property type="molecule type" value="Genomic_DNA"/>
</dbReference>
<dbReference type="RefSeq" id="WP_203166956.1">
    <property type="nucleotide sequence ID" value="NZ_JAEVLS010000002.1"/>
</dbReference>
<keyword evidence="1" id="KW-0812">Transmembrane</keyword>
<evidence type="ECO:0000313" key="2">
    <source>
        <dbReference type="EMBL" id="MBM0104886.1"/>
    </source>
</evidence>
<evidence type="ECO:0000313" key="3">
    <source>
        <dbReference type="Proteomes" id="UP000661077"/>
    </source>
</evidence>
<protein>
    <submittedName>
        <fullName evidence="2">Uncharacterized protein</fullName>
    </submittedName>
</protein>
<gene>
    <name evidence="2" type="ORF">JM946_09005</name>
</gene>
<comment type="caution">
    <text evidence="2">The sequence shown here is derived from an EMBL/GenBank/DDBJ whole genome shotgun (WGS) entry which is preliminary data.</text>
</comment>
<feature type="transmembrane region" description="Helical" evidence="1">
    <location>
        <begin position="24"/>
        <end position="45"/>
    </location>
</feature>
<evidence type="ECO:0000256" key="1">
    <source>
        <dbReference type="SAM" id="Phobius"/>
    </source>
</evidence>
<sequence>MDPAQIEIEREKLAIEKKKLRQTFLANTLLTGLLGGIGALIFGILEFDLRRSDLTVRKSDLEFRLVSGPVERIIKDPCRPQAQTEAAYLQTILGTGIVDEAVAPRYTRLIDGLDVLCAKLCAKDKSLCATNDTMSQPASGAAKCDQIVPIRQLGWSAGHKNNFCIRAGFLGVWNKPGASYDSGGFCFKGDADACKRQIEGS</sequence>
<accession>A0ABS1WV82</accession>
<organism evidence="2 3">
    <name type="scientific">Steroidobacter gossypii</name>
    <dbReference type="NCBI Taxonomy" id="2805490"/>
    <lineage>
        <taxon>Bacteria</taxon>
        <taxon>Pseudomonadati</taxon>
        <taxon>Pseudomonadota</taxon>
        <taxon>Gammaproteobacteria</taxon>
        <taxon>Steroidobacterales</taxon>
        <taxon>Steroidobacteraceae</taxon>
        <taxon>Steroidobacter</taxon>
    </lineage>
</organism>
<reference evidence="2 3" key="1">
    <citation type="journal article" date="2021" name="Int. J. Syst. Evol. Microbiol.">
        <title>Steroidobacter gossypii sp. nov., isolated from soil of cotton cropping field.</title>
        <authorList>
            <person name="Huang R."/>
            <person name="Yang S."/>
            <person name="Zhen C."/>
            <person name="Liu W."/>
        </authorList>
    </citation>
    <scope>NUCLEOTIDE SEQUENCE [LARGE SCALE GENOMIC DNA]</scope>
    <source>
        <strain evidence="2 3">S1-65</strain>
    </source>
</reference>
<keyword evidence="1" id="KW-0472">Membrane</keyword>